<dbReference type="SUPFAM" id="SSF52172">
    <property type="entry name" value="CheY-like"/>
    <property type="match status" value="1"/>
</dbReference>
<evidence type="ECO:0000256" key="2">
    <source>
        <dbReference type="ARBA" id="ARBA00023015"/>
    </source>
</evidence>
<organism evidence="8 9">
    <name type="scientific">Streptomyces cyanogenus</name>
    <dbReference type="NCBI Taxonomy" id="80860"/>
    <lineage>
        <taxon>Bacteria</taxon>
        <taxon>Bacillati</taxon>
        <taxon>Actinomycetota</taxon>
        <taxon>Actinomycetes</taxon>
        <taxon>Kitasatosporales</taxon>
        <taxon>Streptomycetaceae</taxon>
        <taxon>Streptomyces</taxon>
    </lineage>
</organism>
<evidence type="ECO:0000313" key="9">
    <source>
        <dbReference type="Proteomes" id="UP000663908"/>
    </source>
</evidence>
<evidence type="ECO:0000256" key="3">
    <source>
        <dbReference type="ARBA" id="ARBA00023125"/>
    </source>
</evidence>
<gene>
    <name evidence="8" type="primary">degU14</name>
    <name evidence="8" type="ORF">S1361_37240</name>
</gene>
<evidence type="ECO:0000259" key="6">
    <source>
        <dbReference type="PROSITE" id="PS50043"/>
    </source>
</evidence>
<keyword evidence="1" id="KW-0597">Phosphoprotein</keyword>
<dbReference type="EMBL" id="CP071839">
    <property type="protein sequence ID" value="QTE03040.1"/>
    <property type="molecule type" value="Genomic_DNA"/>
</dbReference>
<keyword evidence="3" id="KW-0238">DNA-binding</keyword>
<dbReference type="Gene3D" id="3.40.50.2300">
    <property type="match status" value="1"/>
</dbReference>
<dbReference type="PROSITE" id="PS50110">
    <property type="entry name" value="RESPONSE_REGULATORY"/>
    <property type="match status" value="1"/>
</dbReference>
<accession>A0ABX7U1Z2</accession>
<sequence length="255" mass="27356">MVQTIRDDRFHMPDSHIMHAWGFHSMTNKTGADCIRVLICDPRHLMRAGMVSVLDGEPDITVVGEAVDGREMLTGVRDLRPHVVLINHDADAAAGIAMARSLRRISADTAPGVLMLSSRTEQAELLSALKGGVRGLLPGNCDPQTLPAAIRDVAEGAMVLKSPGAVQLVSRLVSRSPEAASADSAQLSLLTKRERDVLALVANGHSNLVIAKILSLSEATIKSHLYHLCQKLGLRDRTQAVILAYETGLVRPCAA</sequence>
<protein>
    <submittedName>
        <fullName evidence="8">Transcriptional regulatory protein DegU</fullName>
    </submittedName>
</protein>
<dbReference type="InterPro" id="IPR039420">
    <property type="entry name" value="WalR-like"/>
</dbReference>
<dbReference type="PRINTS" id="PR00038">
    <property type="entry name" value="HTHLUXR"/>
</dbReference>
<evidence type="ECO:0000313" key="8">
    <source>
        <dbReference type="EMBL" id="QTE03040.1"/>
    </source>
</evidence>
<dbReference type="InterPro" id="IPR058245">
    <property type="entry name" value="NreC/VraR/RcsB-like_REC"/>
</dbReference>
<dbReference type="InterPro" id="IPR000792">
    <property type="entry name" value="Tscrpt_reg_LuxR_C"/>
</dbReference>
<dbReference type="RefSeq" id="WP_341829362.1">
    <property type="nucleotide sequence ID" value="NZ_CP071839.1"/>
</dbReference>
<dbReference type="PANTHER" id="PTHR43214">
    <property type="entry name" value="TWO-COMPONENT RESPONSE REGULATOR"/>
    <property type="match status" value="1"/>
</dbReference>
<dbReference type="PANTHER" id="PTHR43214:SF24">
    <property type="entry name" value="TRANSCRIPTIONAL REGULATORY PROTEIN NARL-RELATED"/>
    <property type="match status" value="1"/>
</dbReference>
<feature type="domain" description="Response regulatory" evidence="7">
    <location>
        <begin position="36"/>
        <end position="154"/>
    </location>
</feature>
<keyword evidence="9" id="KW-1185">Reference proteome</keyword>
<dbReference type="CDD" id="cd17535">
    <property type="entry name" value="REC_NarL-like"/>
    <property type="match status" value="1"/>
</dbReference>
<evidence type="ECO:0000256" key="4">
    <source>
        <dbReference type="ARBA" id="ARBA00023163"/>
    </source>
</evidence>
<dbReference type="InterPro" id="IPR011006">
    <property type="entry name" value="CheY-like_superfamily"/>
</dbReference>
<dbReference type="InterPro" id="IPR016032">
    <property type="entry name" value="Sig_transdc_resp-reg_C-effctor"/>
</dbReference>
<dbReference type="Pfam" id="PF00196">
    <property type="entry name" value="GerE"/>
    <property type="match status" value="1"/>
</dbReference>
<evidence type="ECO:0000259" key="7">
    <source>
        <dbReference type="PROSITE" id="PS50110"/>
    </source>
</evidence>
<evidence type="ECO:0000256" key="1">
    <source>
        <dbReference type="ARBA" id="ARBA00022553"/>
    </source>
</evidence>
<feature type="domain" description="HTH luxR-type" evidence="6">
    <location>
        <begin position="183"/>
        <end position="248"/>
    </location>
</feature>
<evidence type="ECO:0000256" key="5">
    <source>
        <dbReference type="PROSITE-ProRule" id="PRU00169"/>
    </source>
</evidence>
<dbReference type="Proteomes" id="UP000663908">
    <property type="component" value="Chromosome"/>
</dbReference>
<dbReference type="PROSITE" id="PS50043">
    <property type="entry name" value="HTH_LUXR_2"/>
    <property type="match status" value="1"/>
</dbReference>
<proteinExistence type="predicted"/>
<name>A0ABX7U1Z2_STRCY</name>
<keyword evidence="2" id="KW-0805">Transcription regulation</keyword>
<dbReference type="Pfam" id="PF00072">
    <property type="entry name" value="Response_reg"/>
    <property type="match status" value="1"/>
</dbReference>
<dbReference type="InterPro" id="IPR001789">
    <property type="entry name" value="Sig_transdc_resp-reg_receiver"/>
</dbReference>
<dbReference type="CDD" id="cd06170">
    <property type="entry name" value="LuxR_C_like"/>
    <property type="match status" value="1"/>
</dbReference>
<reference evidence="8 9" key="1">
    <citation type="submission" date="2021-03" db="EMBL/GenBank/DDBJ databases">
        <title>Complete genome sequence of Streptomyces cyanogenus S136, producer of anticancer angucycline landomycin A.</title>
        <authorList>
            <person name="Hrab P."/>
            <person name="Ruckert C."/>
            <person name="Busche T."/>
            <person name="Ostash I."/>
            <person name="Kalinowski J."/>
            <person name="Fedorenko V."/>
            <person name="Yushchuk O."/>
            <person name="Ostash B."/>
        </authorList>
    </citation>
    <scope>NUCLEOTIDE SEQUENCE [LARGE SCALE GENOMIC DNA]</scope>
    <source>
        <strain evidence="8 9">S136</strain>
    </source>
</reference>
<dbReference type="SMART" id="SM00448">
    <property type="entry name" value="REC"/>
    <property type="match status" value="1"/>
</dbReference>
<dbReference type="SMART" id="SM00421">
    <property type="entry name" value="HTH_LUXR"/>
    <property type="match status" value="1"/>
</dbReference>
<keyword evidence="4" id="KW-0804">Transcription</keyword>
<dbReference type="PROSITE" id="PS00622">
    <property type="entry name" value="HTH_LUXR_1"/>
    <property type="match status" value="1"/>
</dbReference>
<dbReference type="SUPFAM" id="SSF46894">
    <property type="entry name" value="C-terminal effector domain of the bipartite response regulators"/>
    <property type="match status" value="1"/>
</dbReference>
<comment type="caution">
    <text evidence="5">Lacks conserved residue(s) required for the propagation of feature annotation.</text>
</comment>